<name>Q024B0_SOLUE</name>
<dbReference type="Gene3D" id="3.40.50.620">
    <property type="entry name" value="HUPs"/>
    <property type="match status" value="1"/>
</dbReference>
<dbReference type="PANTHER" id="PTHR31285:SF0">
    <property type="entry name" value="NICOTINAMIDE MONONUCLEOTIDE ADENYLYLTRANSFERASE"/>
    <property type="match status" value="1"/>
</dbReference>
<reference evidence="1" key="1">
    <citation type="submission" date="2006-10" db="EMBL/GenBank/DDBJ databases">
        <title>Complete sequence of Solibacter usitatus Ellin6076.</title>
        <authorList>
            <consortium name="US DOE Joint Genome Institute"/>
            <person name="Copeland A."/>
            <person name="Lucas S."/>
            <person name="Lapidus A."/>
            <person name="Barry K."/>
            <person name="Detter J.C."/>
            <person name="Glavina del Rio T."/>
            <person name="Hammon N."/>
            <person name="Israni S."/>
            <person name="Dalin E."/>
            <person name="Tice H."/>
            <person name="Pitluck S."/>
            <person name="Thompson L.S."/>
            <person name="Brettin T."/>
            <person name="Bruce D."/>
            <person name="Han C."/>
            <person name="Tapia R."/>
            <person name="Gilna P."/>
            <person name="Schmutz J."/>
            <person name="Larimer F."/>
            <person name="Land M."/>
            <person name="Hauser L."/>
            <person name="Kyrpides N."/>
            <person name="Mikhailova N."/>
            <person name="Janssen P.H."/>
            <person name="Kuske C.R."/>
            <person name="Richardson P."/>
        </authorList>
    </citation>
    <scope>NUCLEOTIDE SEQUENCE</scope>
    <source>
        <strain evidence="1">Ellin6076</strain>
    </source>
</reference>
<protein>
    <recommendedName>
        <fullName evidence="2">Nicotinamide mononucleotide adenylyltransferase</fullName>
    </recommendedName>
</protein>
<dbReference type="PANTHER" id="PTHR31285">
    <property type="entry name" value="NICOTINAMIDE MONONUCLEOTIDE ADENYLYLTRANSFERASE"/>
    <property type="match status" value="1"/>
</dbReference>
<accession>Q024B0</accession>
<dbReference type="eggNOG" id="COG1057">
    <property type="taxonomic scope" value="Bacteria"/>
</dbReference>
<dbReference type="KEGG" id="sus:Acid_2677"/>
<evidence type="ECO:0000313" key="1">
    <source>
        <dbReference type="EMBL" id="ABJ83666.1"/>
    </source>
</evidence>
<dbReference type="InParanoid" id="Q024B0"/>
<evidence type="ECO:0008006" key="2">
    <source>
        <dbReference type="Google" id="ProtNLM"/>
    </source>
</evidence>
<sequence length="472" mass="52104">MQAYKEGMEHTLSTPQKALQINTDLKKFGTFAEIGAGQETARWFFHVGRASGTVAKSISAYDMAISDELYGATGHYVSRERLEAMLTAEFEQLKRRHPAKPSEPKALFVFADTVATQSHTHAGQGWMGIRFQDVPDGETSEILVHFEMADPETVNQQEAAGILGVNLIHAAFYFNHDSKLCVNALMDGLSRRRIEVDMIKFSGPVFATVDNRLMSLQLVENSLSDAAMFTAAGDVVQASEVLYGKRVLIERGSFRPVTNVTLDMLARAEQQLEQDDPASGDGRVVLMEMTLSNLMSAKAIDHQDFLDRVDLLGALGKTVLISNYTRFDMVTGYLRKSTKNWIGMVMGVPTLTELFDEKYYADLPGGVLQGCGQLFQGPVKLLIYPTKDSSTGQISTADTVAVPARQQKLYDYLREIGAIEGIREFDPAQLQVTPGEVLQKLQSGDPAWREMVPPQVAGMIEQRGFFRAAAKA</sequence>
<organism evidence="1">
    <name type="scientific">Solibacter usitatus (strain Ellin6076)</name>
    <dbReference type="NCBI Taxonomy" id="234267"/>
    <lineage>
        <taxon>Bacteria</taxon>
        <taxon>Pseudomonadati</taxon>
        <taxon>Acidobacteriota</taxon>
        <taxon>Terriglobia</taxon>
        <taxon>Bryobacterales</taxon>
        <taxon>Solibacteraceae</taxon>
        <taxon>Candidatus Solibacter</taxon>
    </lineage>
</organism>
<dbReference type="EMBL" id="CP000473">
    <property type="protein sequence ID" value="ABJ83666.1"/>
    <property type="molecule type" value="Genomic_DNA"/>
</dbReference>
<gene>
    <name evidence="1" type="ordered locus">Acid_2677</name>
</gene>
<proteinExistence type="predicted"/>
<dbReference type="InterPro" id="IPR014729">
    <property type="entry name" value="Rossmann-like_a/b/a_fold"/>
</dbReference>
<dbReference type="AlphaFoldDB" id="Q024B0"/>
<dbReference type="GO" id="GO:0000309">
    <property type="term" value="F:nicotinamide-nucleotide adenylyltransferase activity"/>
    <property type="evidence" value="ECO:0007669"/>
    <property type="project" value="TreeGrafter"/>
</dbReference>
<dbReference type="STRING" id="234267.Acid_2677"/>
<dbReference type="GO" id="GO:0005737">
    <property type="term" value="C:cytoplasm"/>
    <property type="evidence" value="ECO:0007669"/>
    <property type="project" value="TreeGrafter"/>
</dbReference>
<dbReference type="GO" id="GO:0016887">
    <property type="term" value="F:ATP hydrolysis activity"/>
    <property type="evidence" value="ECO:0007669"/>
    <property type="project" value="TreeGrafter"/>
</dbReference>
<dbReference type="HOGENOM" id="CLU_586308_0_0_0"/>